<dbReference type="GO" id="GO:0006310">
    <property type="term" value="P:DNA recombination"/>
    <property type="evidence" value="ECO:0007669"/>
    <property type="project" value="InterPro"/>
</dbReference>
<proteinExistence type="inferred from homology"/>
<dbReference type="EMBL" id="FUKI01000156">
    <property type="protein sequence ID" value="SJM95701.1"/>
    <property type="molecule type" value="Genomic_DNA"/>
</dbReference>
<keyword evidence="4" id="KW-0547">Nucleotide-binding</keyword>
<dbReference type="GO" id="GO:0009432">
    <property type="term" value="P:SOS response"/>
    <property type="evidence" value="ECO:0007669"/>
    <property type="project" value="TreeGrafter"/>
</dbReference>
<evidence type="ECO:0000313" key="12">
    <source>
        <dbReference type="Proteomes" id="UP000195667"/>
    </source>
</evidence>
<dbReference type="InterPro" id="IPR004604">
    <property type="entry name" value="DNA_recomb/repair_RecN"/>
</dbReference>
<dbReference type="GO" id="GO:0043590">
    <property type="term" value="C:bacterial nucleoid"/>
    <property type="evidence" value="ECO:0007669"/>
    <property type="project" value="TreeGrafter"/>
</dbReference>
<dbReference type="NCBIfam" id="TIGR00634">
    <property type="entry name" value="recN"/>
    <property type="match status" value="1"/>
</dbReference>
<dbReference type="GO" id="GO:0005524">
    <property type="term" value="F:ATP binding"/>
    <property type="evidence" value="ECO:0007669"/>
    <property type="project" value="UniProtKB-KW"/>
</dbReference>
<evidence type="ECO:0000313" key="11">
    <source>
        <dbReference type="EMBL" id="SJM95701.1"/>
    </source>
</evidence>
<dbReference type="Gene3D" id="3.40.50.300">
    <property type="entry name" value="P-loop containing nucleotide triphosphate hydrolases"/>
    <property type="match status" value="2"/>
</dbReference>
<dbReference type="InterPro" id="IPR003395">
    <property type="entry name" value="RecF/RecN/SMC_N"/>
</dbReference>
<evidence type="ECO:0000256" key="9">
    <source>
        <dbReference type="PIRNR" id="PIRNR003128"/>
    </source>
</evidence>
<dbReference type="AlphaFoldDB" id="A0A1R4HI69"/>
<comment type="function">
    <text evidence="1 9">May be involved in recombinational repair of damaged DNA.</text>
</comment>
<keyword evidence="12" id="KW-1185">Reference proteome</keyword>
<evidence type="ECO:0000256" key="5">
    <source>
        <dbReference type="ARBA" id="ARBA00022763"/>
    </source>
</evidence>
<dbReference type="SUPFAM" id="SSF52540">
    <property type="entry name" value="P-loop containing nucleoside triphosphate hydrolases"/>
    <property type="match status" value="2"/>
</dbReference>
<keyword evidence="5 9" id="KW-0227">DNA damage</keyword>
<sequence length="578" mass="64163">MIFFRYFALNSTGAAATTAESMLLNLSITDLAVVKGLNLDLHTGMSVLTGETGAGKSILLTALGLALGDRADSGYIRPECKRAEINLEFDLSDAPHAQQWLQANDLDDEQQCLIRRVINEDGRSKAYINNRSVTLQSLQELSEQLVEIHGQHAHLTLLHSDEQRRLLDVFAKNQALVDSLNSCYRQWHTAHQELHALLKASTDQTEREQLLRYQINELQQLDLANFNYAALLEEHTKLANLEQILTIGQAQVECLYENDQHSVNQMLQHSINSLTQLCRYAPELQELCSMLTEAQIQTEEAALQLRRFLKVQDTDPQRMAMLEGQMEMIQKLSRKHRVSPDALPTTVTHIALELHGITHSGERIAELTTHTEQLHLHYAELAKTLSESRQHSAKKLQQQISDIIKELGMAQGEFLIDIAAQAVNTPKLNGLDTVTFLVSANPGLPPKSLAKVASGGELSRISLAIQVSTAHDKSTPTMIFDEVDAGIGGGIAEIVGQKLRRLSHNRQVLCVTHLPQVAAQAHQHLYVSKSHSTDVTASTVRLLEESERIEEIARMLGGVKLTANTLAHAKEMLHSVAT</sequence>
<gene>
    <name evidence="11" type="primary">recN</name>
    <name evidence="11" type="ORF">CRENPOLYSF1_770032</name>
</gene>
<dbReference type="Pfam" id="PF02463">
    <property type="entry name" value="SMC_N"/>
    <property type="match status" value="1"/>
</dbReference>
<reference evidence="12" key="1">
    <citation type="submission" date="2017-02" db="EMBL/GenBank/DDBJ databases">
        <authorList>
            <person name="Daims H."/>
        </authorList>
    </citation>
    <scope>NUCLEOTIDE SEQUENCE [LARGE SCALE GENOMIC DNA]</scope>
</reference>
<evidence type="ECO:0000256" key="4">
    <source>
        <dbReference type="ARBA" id="ARBA00022741"/>
    </source>
</evidence>
<feature type="domain" description="RecF/RecN/SMC N-terminal" evidence="10">
    <location>
        <begin position="37"/>
        <end position="531"/>
    </location>
</feature>
<evidence type="ECO:0000256" key="3">
    <source>
        <dbReference type="ARBA" id="ARBA00021315"/>
    </source>
</evidence>
<accession>A0A1R4HI69</accession>
<dbReference type="FunFam" id="3.40.50.300:FF:000319">
    <property type="entry name" value="DNA repair protein RecN"/>
    <property type="match status" value="1"/>
</dbReference>
<keyword evidence="7 9" id="KW-0234">DNA repair</keyword>
<comment type="similarity">
    <text evidence="2 9">Belongs to the RecN family.</text>
</comment>
<evidence type="ECO:0000256" key="6">
    <source>
        <dbReference type="ARBA" id="ARBA00022840"/>
    </source>
</evidence>
<dbReference type="FunFam" id="3.40.50.300:FF:000356">
    <property type="entry name" value="DNA repair protein RecN"/>
    <property type="match status" value="1"/>
</dbReference>
<name>A0A1R4HI69_9GAMM</name>
<evidence type="ECO:0000256" key="7">
    <source>
        <dbReference type="ARBA" id="ARBA00023204"/>
    </source>
</evidence>
<evidence type="ECO:0000256" key="1">
    <source>
        <dbReference type="ARBA" id="ARBA00003618"/>
    </source>
</evidence>
<dbReference type="InterPro" id="IPR027417">
    <property type="entry name" value="P-loop_NTPase"/>
</dbReference>
<evidence type="ECO:0000259" key="10">
    <source>
        <dbReference type="Pfam" id="PF02463"/>
    </source>
</evidence>
<dbReference type="PANTHER" id="PTHR11059:SF0">
    <property type="entry name" value="DNA REPAIR PROTEIN RECN"/>
    <property type="match status" value="1"/>
</dbReference>
<organism evidence="11 12">
    <name type="scientific">Crenothrix polyspora</name>
    <dbReference type="NCBI Taxonomy" id="360316"/>
    <lineage>
        <taxon>Bacteria</taxon>
        <taxon>Pseudomonadati</taxon>
        <taxon>Pseudomonadota</taxon>
        <taxon>Gammaproteobacteria</taxon>
        <taxon>Methylococcales</taxon>
        <taxon>Crenotrichaceae</taxon>
        <taxon>Crenothrix</taxon>
    </lineage>
</organism>
<dbReference type="PIRSF" id="PIRSF003128">
    <property type="entry name" value="RecN"/>
    <property type="match status" value="1"/>
</dbReference>
<dbReference type="GO" id="GO:0006281">
    <property type="term" value="P:DNA repair"/>
    <property type="evidence" value="ECO:0007669"/>
    <property type="project" value="UniProtKB-KW"/>
</dbReference>
<dbReference type="NCBIfam" id="NF008121">
    <property type="entry name" value="PRK10869.1"/>
    <property type="match status" value="1"/>
</dbReference>
<dbReference type="Proteomes" id="UP000195667">
    <property type="component" value="Unassembled WGS sequence"/>
</dbReference>
<evidence type="ECO:0000256" key="8">
    <source>
        <dbReference type="ARBA" id="ARBA00033408"/>
    </source>
</evidence>
<protein>
    <recommendedName>
        <fullName evidence="3 9">DNA repair protein RecN</fullName>
    </recommendedName>
    <alternativeName>
        <fullName evidence="8 9">Recombination protein N</fullName>
    </alternativeName>
</protein>
<dbReference type="PANTHER" id="PTHR11059">
    <property type="entry name" value="DNA REPAIR PROTEIN RECN"/>
    <property type="match status" value="1"/>
</dbReference>
<dbReference type="CDD" id="cd03241">
    <property type="entry name" value="ABC_RecN"/>
    <property type="match status" value="2"/>
</dbReference>
<evidence type="ECO:0000256" key="2">
    <source>
        <dbReference type="ARBA" id="ARBA00009441"/>
    </source>
</evidence>
<keyword evidence="6" id="KW-0067">ATP-binding</keyword>